<evidence type="ECO:0000313" key="2">
    <source>
        <dbReference type="Proteomes" id="UP000236291"/>
    </source>
</evidence>
<evidence type="ECO:0000313" key="1">
    <source>
        <dbReference type="EMBL" id="PNX65264.1"/>
    </source>
</evidence>
<dbReference type="Proteomes" id="UP000236291">
    <property type="component" value="Unassembled WGS sequence"/>
</dbReference>
<reference evidence="1 2" key="2">
    <citation type="journal article" date="2017" name="Front. Plant Sci.">
        <title>Gene Classification and Mining of Molecular Markers Useful in Red Clover (Trifolium pratense) Breeding.</title>
        <authorList>
            <person name="Istvanek J."/>
            <person name="Dluhosova J."/>
            <person name="Dluhos P."/>
            <person name="Patkova L."/>
            <person name="Nedelnik J."/>
            <person name="Repkova J."/>
        </authorList>
    </citation>
    <scope>NUCLEOTIDE SEQUENCE [LARGE SCALE GENOMIC DNA]</scope>
    <source>
        <strain evidence="2">cv. Tatra</strain>
        <tissue evidence="1">Young leaves</tissue>
    </source>
</reference>
<gene>
    <name evidence="1" type="ORF">L195_g062506</name>
</gene>
<dbReference type="STRING" id="57577.A0A2K3KG39"/>
<proteinExistence type="predicted"/>
<feature type="non-terminal residue" evidence="1">
    <location>
        <position position="54"/>
    </location>
</feature>
<dbReference type="Gene3D" id="3.40.50.1100">
    <property type="match status" value="1"/>
</dbReference>
<comment type="caution">
    <text evidence="1">The sequence shown here is derived from an EMBL/GenBank/DDBJ whole genome shotgun (WGS) entry which is preliminary data.</text>
</comment>
<name>A0A2K3KG39_TRIPR</name>
<accession>A0A2K3KG39</accession>
<dbReference type="EMBL" id="ASHM01176921">
    <property type="protein sequence ID" value="PNX65264.1"/>
    <property type="molecule type" value="Genomic_DNA"/>
</dbReference>
<reference evidence="1 2" key="1">
    <citation type="journal article" date="2014" name="Am. J. Bot.">
        <title>Genome assembly and annotation for red clover (Trifolium pratense; Fabaceae).</title>
        <authorList>
            <person name="Istvanek J."/>
            <person name="Jaros M."/>
            <person name="Krenek A."/>
            <person name="Repkova J."/>
        </authorList>
    </citation>
    <scope>NUCLEOTIDE SEQUENCE [LARGE SCALE GENOMIC DNA]</scope>
    <source>
        <strain evidence="2">cv. Tatra</strain>
        <tissue evidence="1">Young leaves</tissue>
    </source>
</reference>
<sequence>MTGSRSDRPVQSGSDNLDCNLFDSRVDKTTWPYGSRVWSKKEWVLPENNDDDNI</sequence>
<organism evidence="1 2">
    <name type="scientific">Trifolium pratense</name>
    <name type="common">Red clover</name>
    <dbReference type="NCBI Taxonomy" id="57577"/>
    <lineage>
        <taxon>Eukaryota</taxon>
        <taxon>Viridiplantae</taxon>
        <taxon>Streptophyta</taxon>
        <taxon>Embryophyta</taxon>
        <taxon>Tracheophyta</taxon>
        <taxon>Spermatophyta</taxon>
        <taxon>Magnoliopsida</taxon>
        <taxon>eudicotyledons</taxon>
        <taxon>Gunneridae</taxon>
        <taxon>Pentapetalae</taxon>
        <taxon>rosids</taxon>
        <taxon>fabids</taxon>
        <taxon>Fabales</taxon>
        <taxon>Fabaceae</taxon>
        <taxon>Papilionoideae</taxon>
        <taxon>50 kb inversion clade</taxon>
        <taxon>NPAAA clade</taxon>
        <taxon>Hologalegina</taxon>
        <taxon>IRL clade</taxon>
        <taxon>Trifolieae</taxon>
        <taxon>Trifolium</taxon>
    </lineage>
</organism>
<protein>
    <submittedName>
        <fullName evidence="1">Threonine synthase</fullName>
    </submittedName>
</protein>
<dbReference type="AlphaFoldDB" id="A0A2K3KG39"/>
<dbReference type="InterPro" id="IPR036052">
    <property type="entry name" value="TrpB-like_PALP_sf"/>
</dbReference>